<dbReference type="OrthoDB" id="6313051at2759"/>
<dbReference type="WBParaSite" id="SSLN_0001487901-mRNA-1">
    <property type="protein sequence ID" value="SSLN_0001487901-mRNA-1"/>
    <property type="gene ID" value="SSLN_0001487901"/>
</dbReference>
<name>A0A183TCY9_SCHSO</name>
<protein>
    <submittedName>
        <fullName evidence="2 4">Uncharacterized protein</fullName>
    </submittedName>
</protein>
<dbReference type="EMBL" id="UYSU01038869">
    <property type="protein sequence ID" value="VDM00723.1"/>
    <property type="molecule type" value="Genomic_DNA"/>
</dbReference>
<evidence type="ECO:0000313" key="2">
    <source>
        <dbReference type="EMBL" id="VDM00723.1"/>
    </source>
</evidence>
<accession>A0A183TCY9</accession>
<dbReference type="AlphaFoldDB" id="A0A183TCY9"/>
<evidence type="ECO:0000313" key="4">
    <source>
        <dbReference type="WBParaSite" id="SSLN_0001487901-mRNA-1"/>
    </source>
</evidence>
<feature type="region of interest" description="Disordered" evidence="1">
    <location>
        <begin position="1"/>
        <end position="54"/>
    </location>
</feature>
<sequence>MLLGKYEETTTPPLKRFRSPAPATPLSTETTGVGLRPDDQTDRKPTAQLRPLTQPQDPVTEVFFSYFLFENEGLWNSASIFNWKLTKEPQKLGASQHSALPPEKLTRFTDFTRWEARSKDYLQGVNAKAQSGAIMALLDDEVYDPTRSTDISAASTPLVVLDGLSAILGSFEYPWVLQSHFQCSYQQPIESINDFQLAF</sequence>
<evidence type="ECO:0000256" key="1">
    <source>
        <dbReference type="SAM" id="MobiDB-lite"/>
    </source>
</evidence>
<evidence type="ECO:0000313" key="3">
    <source>
        <dbReference type="Proteomes" id="UP000275846"/>
    </source>
</evidence>
<feature type="compositionally biased region" description="Basic and acidic residues" evidence="1">
    <location>
        <begin position="36"/>
        <end position="45"/>
    </location>
</feature>
<organism evidence="4">
    <name type="scientific">Schistocephalus solidus</name>
    <name type="common">Tapeworm</name>
    <dbReference type="NCBI Taxonomy" id="70667"/>
    <lineage>
        <taxon>Eukaryota</taxon>
        <taxon>Metazoa</taxon>
        <taxon>Spiralia</taxon>
        <taxon>Lophotrochozoa</taxon>
        <taxon>Platyhelminthes</taxon>
        <taxon>Cestoda</taxon>
        <taxon>Eucestoda</taxon>
        <taxon>Diphyllobothriidea</taxon>
        <taxon>Diphyllobothriidae</taxon>
        <taxon>Schistocephalus</taxon>
    </lineage>
</organism>
<gene>
    <name evidence="2" type="ORF">SSLN_LOCUS14337</name>
</gene>
<dbReference type="Proteomes" id="UP000275846">
    <property type="component" value="Unassembled WGS sequence"/>
</dbReference>
<proteinExistence type="predicted"/>
<keyword evidence="3" id="KW-1185">Reference proteome</keyword>
<reference evidence="2 3" key="2">
    <citation type="submission" date="2018-11" db="EMBL/GenBank/DDBJ databases">
        <authorList>
            <consortium name="Pathogen Informatics"/>
        </authorList>
    </citation>
    <scope>NUCLEOTIDE SEQUENCE [LARGE SCALE GENOMIC DNA]</scope>
    <source>
        <strain evidence="2 3">NST_G2</strain>
    </source>
</reference>
<reference evidence="4" key="1">
    <citation type="submission" date="2016-06" db="UniProtKB">
        <authorList>
            <consortium name="WormBaseParasite"/>
        </authorList>
    </citation>
    <scope>IDENTIFICATION</scope>
</reference>